<reference evidence="2 3" key="1">
    <citation type="journal article" date="2013" name="Nature">
        <title>The genomes of four tapeworm species reveal adaptations to parasitism.</title>
        <authorList>
            <person name="Tsai I.J."/>
            <person name="Zarowiecki M."/>
            <person name="Holroyd N."/>
            <person name="Garciarrubio A."/>
            <person name="Sanchez-Flores A."/>
            <person name="Brooks K.L."/>
            <person name="Tracey A."/>
            <person name="Bobes R.J."/>
            <person name="Fragoso G."/>
            <person name="Sciutto E."/>
            <person name="Aslett M."/>
            <person name="Beasley H."/>
            <person name="Bennett H.M."/>
            <person name="Cai J."/>
            <person name="Camicia F."/>
            <person name="Clark R."/>
            <person name="Cucher M."/>
            <person name="De Silva N."/>
            <person name="Day T.A."/>
            <person name="Deplazes P."/>
            <person name="Estrada K."/>
            <person name="Fernandez C."/>
            <person name="Holland P.W."/>
            <person name="Hou J."/>
            <person name="Hu S."/>
            <person name="Huckvale T."/>
            <person name="Hung S.S."/>
            <person name="Kamenetzky L."/>
            <person name="Keane J.A."/>
            <person name="Kiss F."/>
            <person name="Koziol U."/>
            <person name="Lambert O."/>
            <person name="Liu K."/>
            <person name="Luo X."/>
            <person name="Luo Y."/>
            <person name="Macchiaroli N."/>
            <person name="Nichol S."/>
            <person name="Paps J."/>
            <person name="Parkinson J."/>
            <person name="Pouchkina-Stantcheva N."/>
            <person name="Riddiford N."/>
            <person name="Rosenzvit M."/>
            <person name="Salinas G."/>
            <person name="Wasmuth J.D."/>
            <person name="Zamanian M."/>
            <person name="Zheng Y."/>
            <person name="Cai X."/>
            <person name="Soberon X."/>
            <person name="Olson P.D."/>
            <person name="Laclette J.P."/>
            <person name="Brehm K."/>
            <person name="Berriman M."/>
            <person name="Garciarrubio A."/>
            <person name="Bobes R.J."/>
            <person name="Fragoso G."/>
            <person name="Sanchez-Flores A."/>
            <person name="Estrada K."/>
            <person name="Cevallos M.A."/>
            <person name="Morett E."/>
            <person name="Gonzalez V."/>
            <person name="Portillo T."/>
            <person name="Ochoa-Leyva A."/>
            <person name="Jose M.V."/>
            <person name="Sciutto E."/>
            <person name="Landa A."/>
            <person name="Jimenez L."/>
            <person name="Valdes V."/>
            <person name="Carrero J.C."/>
            <person name="Larralde C."/>
            <person name="Morales-Montor J."/>
            <person name="Limon-Lason J."/>
            <person name="Soberon X."/>
            <person name="Laclette J.P."/>
        </authorList>
    </citation>
    <scope>NUCLEOTIDE SEQUENCE [LARGE SCALE GENOMIC DNA]</scope>
</reference>
<sequence>MLEQDSGTSSGPLSAPAPPPLGHSPPSTIPQAAFRHLHHTRDYHTCEAGNGSQVASAGRWSRNVLFLFPVFTLRLPLCQLLSVFDRSNFSTHLMISAS</sequence>
<reference evidence="2" key="2">
    <citation type="submission" date="2014-06" db="EMBL/GenBank/DDBJ databases">
        <authorList>
            <person name="Aslett M."/>
        </authorList>
    </citation>
    <scope>NUCLEOTIDE SEQUENCE</scope>
</reference>
<proteinExistence type="predicted"/>
<evidence type="ECO:0000313" key="2">
    <source>
        <dbReference type="EMBL" id="CDS19279.1"/>
    </source>
</evidence>
<dbReference type="WBParaSite" id="EgrG_000457400">
    <property type="protein sequence ID" value="EgrG_000457400"/>
    <property type="gene ID" value="EgrG_000457400"/>
</dbReference>
<organism evidence="2">
    <name type="scientific">Echinococcus granulosus</name>
    <name type="common">Hydatid tapeworm</name>
    <dbReference type="NCBI Taxonomy" id="6210"/>
    <lineage>
        <taxon>Eukaryota</taxon>
        <taxon>Metazoa</taxon>
        <taxon>Spiralia</taxon>
        <taxon>Lophotrochozoa</taxon>
        <taxon>Platyhelminthes</taxon>
        <taxon>Cestoda</taxon>
        <taxon>Eucestoda</taxon>
        <taxon>Cyclophyllidea</taxon>
        <taxon>Taeniidae</taxon>
        <taxon>Echinococcus</taxon>
        <taxon>Echinococcus granulosus group</taxon>
    </lineage>
</organism>
<reference evidence="4" key="3">
    <citation type="submission" date="2020-10" db="UniProtKB">
        <authorList>
            <consortium name="WormBaseParasite"/>
        </authorList>
    </citation>
    <scope>IDENTIFICATION</scope>
</reference>
<name>A0A068WLH6_ECHGR</name>
<protein>
    <submittedName>
        <fullName evidence="2 4">Uncharacterized protein</fullName>
    </submittedName>
</protein>
<accession>A0A068WLH6</accession>
<dbReference type="EMBL" id="LK028579">
    <property type="protein sequence ID" value="CDS19279.1"/>
    <property type="molecule type" value="Genomic_DNA"/>
</dbReference>
<evidence type="ECO:0000313" key="3">
    <source>
        <dbReference type="Proteomes" id="UP000492820"/>
    </source>
</evidence>
<feature type="compositionally biased region" description="Low complexity" evidence="1">
    <location>
        <begin position="1"/>
        <end position="14"/>
    </location>
</feature>
<feature type="region of interest" description="Disordered" evidence="1">
    <location>
        <begin position="1"/>
        <end position="30"/>
    </location>
</feature>
<dbReference type="AlphaFoldDB" id="A0A068WLH6"/>
<dbReference type="Proteomes" id="UP000492820">
    <property type="component" value="Unassembled WGS sequence"/>
</dbReference>
<evidence type="ECO:0000313" key="4">
    <source>
        <dbReference type="WBParaSite" id="EgrG_000457400"/>
    </source>
</evidence>
<gene>
    <name evidence="2" type="ORF">EgrG_000457400</name>
</gene>
<evidence type="ECO:0000256" key="1">
    <source>
        <dbReference type="SAM" id="MobiDB-lite"/>
    </source>
</evidence>